<feature type="region of interest" description="Disordered" evidence="1">
    <location>
        <begin position="111"/>
        <end position="140"/>
    </location>
</feature>
<dbReference type="InterPro" id="IPR006171">
    <property type="entry name" value="TOPRIM_dom"/>
</dbReference>
<dbReference type="Proteomes" id="UP001495147">
    <property type="component" value="Unassembled WGS sequence"/>
</dbReference>
<dbReference type="CDD" id="cd01029">
    <property type="entry name" value="TOPRIM_primases"/>
    <property type="match status" value="1"/>
</dbReference>
<feature type="region of interest" description="Disordered" evidence="1">
    <location>
        <begin position="361"/>
        <end position="419"/>
    </location>
</feature>
<feature type="compositionally biased region" description="Basic and acidic residues" evidence="1">
    <location>
        <begin position="114"/>
        <end position="124"/>
    </location>
</feature>
<organism evidence="5 6">
    <name type="scientific">Roseateles paludis</name>
    <dbReference type="NCBI Taxonomy" id="3145238"/>
    <lineage>
        <taxon>Bacteria</taxon>
        <taxon>Pseudomonadati</taxon>
        <taxon>Pseudomonadota</taxon>
        <taxon>Betaproteobacteria</taxon>
        <taxon>Burkholderiales</taxon>
        <taxon>Sphaerotilaceae</taxon>
        <taxon>Roseateles</taxon>
    </lineage>
</organism>
<evidence type="ECO:0000259" key="3">
    <source>
        <dbReference type="Pfam" id="PF08707"/>
    </source>
</evidence>
<accession>A0ABV0G3Z1</accession>
<dbReference type="InterPro" id="IPR034154">
    <property type="entry name" value="TOPRIM_DnaG/twinkle"/>
</dbReference>
<feature type="compositionally biased region" description="Low complexity" evidence="1">
    <location>
        <begin position="385"/>
        <end position="398"/>
    </location>
</feature>
<name>A0ABV0G3Z1_9BURK</name>
<feature type="domain" description="Primase C-terminal 2" evidence="3">
    <location>
        <begin position="20"/>
        <end position="92"/>
    </location>
</feature>
<dbReference type="EMBL" id="JBDPZD010000003">
    <property type="protein sequence ID" value="MEO3692425.1"/>
    <property type="molecule type" value="Genomic_DNA"/>
</dbReference>
<dbReference type="RefSeq" id="WP_347705243.1">
    <property type="nucleotide sequence ID" value="NZ_JBDPZD010000003.1"/>
</dbReference>
<dbReference type="Gene3D" id="3.40.1360.10">
    <property type="match status" value="1"/>
</dbReference>
<protein>
    <submittedName>
        <fullName evidence="5">DUF927 domain-containing protein</fullName>
    </submittedName>
</protein>
<dbReference type="InterPro" id="IPR014819">
    <property type="entry name" value="PriCT_2"/>
</dbReference>
<dbReference type="Pfam" id="PF13362">
    <property type="entry name" value="Toprim_3"/>
    <property type="match status" value="1"/>
</dbReference>
<dbReference type="Pfam" id="PF06048">
    <property type="entry name" value="DUF927"/>
    <property type="match status" value="1"/>
</dbReference>
<feature type="domain" description="DUF927" evidence="2">
    <location>
        <begin position="421"/>
        <end position="700"/>
    </location>
</feature>
<comment type="caution">
    <text evidence="5">The sequence shown here is derived from an EMBL/GenBank/DDBJ whole genome shotgun (WGS) entry which is preliminary data.</text>
</comment>
<keyword evidence="6" id="KW-1185">Reference proteome</keyword>
<evidence type="ECO:0000313" key="6">
    <source>
        <dbReference type="Proteomes" id="UP001495147"/>
    </source>
</evidence>
<evidence type="ECO:0000256" key="1">
    <source>
        <dbReference type="SAM" id="MobiDB-lite"/>
    </source>
</evidence>
<sequence>MNARKHRGPRTPRAITPELIRQALGCIPASLDRETWVRIGMAVKAELGAEGFDLWNDWSSQAEGYSLTDARDTWRSIKAGGRVTVGTLFGIAKEHGFRFPDDASPALSPEALAEQERQHAEQLARRQAAQAAEAEKYRRRAEQAARDAAELWAKASGTGESPYLQRKGVQAHGVRFLPDGTLLVPMRDAAGELHNLQRIAPRPPTDEEQARGLTEKRFLSGGRKRGLFHVIGSAPAADAVPGLVLMAEGYATAASLHEASRLPAVVAFDAGNLAAVAEAMPVRFPGARFLVCGDNDTATEARSGKNPGREGAEKAARKLQALGCAAAALLPQGLTEEGSDFNDLADELGLDEVAAQVAAAADASTLGKTRKPRQTTEPRQTHATAAEAPNGGPDAPAPADEEESTPEADSVAGVPGARDPFRLDDAGVWFITRGSDGEERAQWVCAPLRVTARTRADDANGWGYLIEFSDPDGNPKTWAMPDAMLSGEGAEWASRLRDMGLPMAYGTTARNRVGQYINTRNPAERVTCTDRVGWHGGAYVLPSRCIGGTEGRRYVFQSEAGMEDTFRQRGELATWQREVSALCVGNSRFVFALSCAFAGALLLPAGVESGGFHFRSGSSQGKTSALRIAASVWGRPDYVKRWRTTDNALEATAVQHSDGLLILDEIAQLDANKAGECAYMLANEQEKGRNTRGGLNRKQRTWRLLFLSSGEVSLSTHMAEAGKRVMAGQEVRMVDIPLDAGQGMGGVEALHGHASAGALVEAITGAAARCYGVAGRAWLEWACAHQAGLPERVREALAAVMADLLPGGAGEQVRRVARRFALVAVAGDLASEAGITGWASNVATTAARRCFDDWLTARGHSGNGEEAAMLGQVKAWIEKNGDALMTWLHRAHDDHRPNTPLRAGFRRQIDEDGKPVKFDEAQAYIDKRSNPESTDSFHSSTEYLFLPEAWKREVCKGLDAGAVAELLRQRGHLEHEAGRLTRSHRVPGLGKVKLFHVKASVLADEL</sequence>
<feature type="domain" description="Toprim" evidence="4">
    <location>
        <begin position="245"/>
        <end position="347"/>
    </location>
</feature>
<dbReference type="Pfam" id="PF08707">
    <property type="entry name" value="PriCT_2"/>
    <property type="match status" value="1"/>
</dbReference>
<evidence type="ECO:0000259" key="2">
    <source>
        <dbReference type="Pfam" id="PF06048"/>
    </source>
</evidence>
<dbReference type="InterPro" id="IPR009270">
    <property type="entry name" value="DUF927"/>
</dbReference>
<gene>
    <name evidence="5" type="ORF">ABDJ85_13175</name>
</gene>
<evidence type="ECO:0000259" key="4">
    <source>
        <dbReference type="Pfam" id="PF13362"/>
    </source>
</evidence>
<proteinExistence type="predicted"/>
<evidence type="ECO:0000313" key="5">
    <source>
        <dbReference type="EMBL" id="MEO3692425.1"/>
    </source>
</evidence>
<reference evidence="5 6" key="1">
    <citation type="submission" date="2024-05" db="EMBL/GenBank/DDBJ databases">
        <title>Roseateles sp. DJS-2-20 16S ribosomal RNA gene Genome sequencing and assembly.</title>
        <authorList>
            <person name="Woo H."/>
        </authorList>
    </citation>
    <scope>NUCLEOTIDE SEQUENCE [LARGE SCALE GENOMIC DNA]</scope>
    <source>
        <strain evidence="5 6">DJS-2-20</strain>
    </source>
</reference>